<name>A0A0M3HZC3_ASCLU</name>
<comment type="similarity">
    <text evidence="2">Belongs to the ATP12 family.</text>
</comment>
<dbReference type="PANTHER" id="PTHR21013:SF10">
    <property type="entry name" value="ATP SYNTHASE MITOCHONDRIAL F1 COMPLEX ASSEMBLY FACTOR 2"/>
    <property type="match status" value="1"/>
</dbReference>
<dbReference type="Proteomes" id="UP000036681">
    <property type="component" value="Unplaced"/>
</dbReference>
<dbReference type="InterPro" id="IPR023335">
    <property type="entry name" value="ATP12_ortho_dom_sf"/>
</dbReference>
<dbReference type="Gene3D" id="1.10.3580.10">
    <property type="entry name" value="ATP12 ATPase"/>
    <property type="match status" value="1"/>
</dbReference>
<keyword evidence="5" id="KW-0143">Chaperone</keyword>
<dbReference type="Gene3D" id="3.30.2180.10">
    <property type="entry name" value="ATP12-like"/>
    <property type="match status" value="1"/>
</dbReference>
<dbReference type="InterPro" id="IPR042272">
    <property type="entry name" value="ATP12_ATP_synth-F1-assembly_N"/>
</dbReference>
<reference evidence="8" key="1">
    <citation type="submission" date="2017-02" db="UniProtKB">
        <authorList>
            <consortium name="WormBaseParasite"/>
        </authorList>
    </citation>
    <scope>IDENTIFICATION</scope>
</reference>
<keyword evidence="4" id="KW-0496">Mitochondrion</keyword>
<evidence type="ECO:0000256" key="3">
    <source>
        <dbReference type="ARBA" id="ARBA00022946"/>
    </source>
</evidence>
<evidence type="ECO:0000313" key="7">
    <source>
        <dbReference type="Proteomes" id="UP000036681"/>
    </source>
</evidence>
<keyword evidence="7" id="KW-1185">Reference proteome</keyword>
<dbReference type="Pfam" id="PF07542">
    <property type="entry name" value="ATP12"/>
    <property type="match status" value="1"/>
</dbReference>
<dbReference type="GO" id="GO:0033615">
    <property type="term" value="P:mitochondrial proton-transporting ATP synthase complex assembly"/>
    <property type="evidence" value="ECO:0007669"/>
    <property type="project" value="TreeGrafter"/>
</dbReference>
<evidence type="ECO:0000256" key="1">
    <source>
        <dbReference type="ARBA" id="ARBA00004173"/>
    </source>
</evidence>
<evidence type="ECO:0000313" key="8">
    <source>
        <dbReference type="WBParaSite" id="ALUE_0000902901-mRNA-1"/>
    </source>
</evidence>
<evidence type="ECO:0000256" key="5">
    <source>
        <dbReference type="ARBA" id="ARBA00023186"/>
    </source>
</evidence>
<accession>A0A0M3HZC3</accession>
<dbReference type="GO" id="GO:0005739">
    <property type="term" value="C:mitochondrion"/>
    <property type="evidence" value="ECO:0007669"/>
    <property type="project" value="UniProtKB-SubCell"/>
</dbReference>
<feature type="region of interest" description="Disordered" evidence="6">
    <location>
        <begin position="96"/>
        <end position="122"/>
    </location>
</feature>
<comment type="subcellular location">
    <subcellularLocation>
        <location evidence="1">Mitochondrion</location>
    </subcellularLocation>
</comment>
<protein>
    <submittedName>
        <fullName evidence="8">ATP synthase mitochondrial F1 complex assembly factor 2</fullName>
    </submittedName>
</protein>
<organism evidence="7 8">
    <name type="scientific">Ascaris lumbricoides</name>
    <name type="common">Giant roundworm</name>
    <dbReference type="NCBI Taxonomy" id="6252"/>
    <lineage>
        <taxon>Eukaryota</taxon>
        <taxon>Metazoa</taxon>
        <taxon>Ecdysozoa</taxon>
        <taxon>Nematoda</taxon>
        <taxon>Chromadorea</taxon>
        <taxon>Rhabditida</taxon>
        <taxon>Spirurina</taxon>
        <taxon>Ascaridomorpha</taxon>
        <taxon>Ascaridoidea</taxon>
        <taxon>Ascarididae</taxon>
        <taxon>Ascaris</taxon>
    </lineage>
</organism>
<dbReference type="WBParaSite" id="ALUE_0000902901-mRNA-1">
    <property type="protein sequence ID" value="ALUE_0000902901-mRNA-1"/>
    <property type="gene ID" value="ALUE_0000902901"/>
</dbReference>
<proteinExistence type="inferred from homology"/>
<dbReference type="AlphaFoldDB" id="A0A0M3HZC3"/>
<keyword evidence="3" id="KW-0809">Transit peptide</keyword>
<dbReference type="InterPro" id="IPR011419">
    <property type="entry name" value="ATP12_ATP_synth-F1-assembly"/>
</dbReference>
<evidence type="ECO:0000256" key="2">
    <source>
        <dbReference type="ARBA" id="ARBA00008231"/>
    </source>
</evidence>
<dbReference type="PANTHER" id="PTHR21013">
    <property type="entry name" value="ATP SYNTHASE MITOCHONDRIAL F1 COMPLEX ASSEMBLY FACTOR 2/ATP12 PROTEIN, MITOCHONDRIAL PRECURSOR"/>
    <property type="match status" value="1"/>
</dbReference>
<sequence length="378" mass="42918">MSRPGAWARVWMLFKKSFNRSTERKYIAVDDAGNRYYEIIGTRQNVKRGYEPASPTSEPPVLEWQAWLKGTRRFPPSDEEIQFNRLRQQAQKIEYSKIEKQAPRVDTSGPGAGDVGPKPYPKYDDLEYQPGNASVVPVSASSSSSSSSPLYNIYLDDRKLKTPSGKALEIESEALALAIAQEWNNQKKYLNISHMRLTGLLFTALDNPYSIKKEDIVSKILEYLDGDTILFRAGENEKLDALQRQKWDPIIEWANTEFELTLKPSYSIVDGPIIEAESRNRLQRYLLAYGFLSLTGIQYAVESVKSLLITLSVMGYRTDVEDAVDMALLEQIFQSKIWGNVEWAHDVEREELISRLSAGILFAHLTSSSSIRQSVESK</sequence>
<dbReference type="SUPFAM" id="SSF160909">
    <property type="entry name" value="ATP12-like"/>
    <property type="match status" value="1"/>
</dbReference>
<evidence type="ECO:0000256" key="6">
    <source>
        <dbReference type="SAM" id="MobiDB-lite"/>
    </source>
</evidence>
<evidence type="ECO:0000256" key="4">
    <source>
        <dbReference type="ARBA" id="ARBA00023128"/>
    </source>
</evidence>